<evidence type="ECO:0000256" key="1">
    <source>
        <dbReference type="ARBA" id="ARBA00022741"/>
    </source>
</evidence>
<keyword evidence="2" id="KW-0067">ATP-binding</keyword>
<organism evidence="4 5">
    <name type="scientific">Pontibacterium sinense</name>
    <dbReference type="NCBI Taxonomy" id="2781979"/>
    <lineage>
        <taxon>Bacteria</taxon>
        <taxon>Pseudomonadati</taxon>
        <taxon>Pseudomonadota</taxon>
        <taxon>Gammaproteobacteria</taxon>
        <taxon>Oceanospirillales</taxon>
        <taxon>Oceanospirillaceae</taxon>
        <taxon>Pontibacterium</taxon>
    </lineage>
</organism>
<proteinExistence type="predicted"/>
<evidence type="ECO:0000313" key="4">
    <source>
        <dbReference type="EMBL" id="MBE9396452.1"/>
    </source>
</evidence>
<dbReference type="RefSeq" id="WP_193952003.1">
    <property type="nucleotide sequence ID" value="NZ_JADEYS010000003.1"/>
</dbReference>
<feature type="domain" description="Aminoglycoside phosphotransferase" evidence="3">
    <location>
        <begin position="30"/>
        <end position="252"/>
    </location>
</feature>
<dbReference type="EMBL" id="JADEYS010000003">
    <property type="protein sequence ID" value="MBE9396452.1"/>
    <property type="molecule type" value="Genomic_DNA"/>
</dbReference>
<dbReference type="SUPFAM" id="SSF56112">
    <property type="entry name" value="Protein kinase-like (PK-like)"/>
    <property type="match status" value="1"/>
</dbReference>
<dbReference type="GO" id="GO:0005524">
    <property type="term" value="F:ATP binding"/>
    <property type="evidence" value="ECO:0007669"/>
    <property type="project" value="UniProtKB-KW"/>
</dbReference>
<dbReference type="Gene3D" id="3.90.1200.10">
    <property type="match status" value="1"/>
</dbReference>
<name>A0A8J7F920_9GAMM</name>
<dbReference type="Gene3D" id="3.30.200.20">
    <property type="entry name" value="Phosphorylase Kinase, domain 1"/>
    <property type="match status" value="1"/>
</dbReference>
<accession>A0A8J7F920</accession>
<reference evidence="4" key="1">
    <citation type="submission" date="2020-10" db="EMBL/GenBank/DDBJ databases">
        <title>Bacterium isolated from coastal waters sediment.</title>
        <authorList>
            <person name="Chen R.-J."/>
            <person name="Lu D.-C."/>
            <person name="Zhu K.-L."/>
            <person name="Du Z.-J."/>
        </authorList>
    </citation>
    <scope>NUCLEOTIDE SEQUENCE</scope>
    <source>
        <strain evidence="4">N1Y112</strain>
    </source>
</reference>
<evidence type="ECO:0000313" key="5">
    <source>
        <dbReference type="Proteomes" id="UP000640333"/>
    </source>
</evidence>
<dbReference type="PANTHER" id="PTHR33540:SF1">
    <property type="entry name" value="N-ACETYLMURAMATE_N-ACETYLGLUCOSAMINE KINASE"/>
    <property type="match status" value="1"/>
</dbReference>
<dbReference type="Proteomes" id="UP000640333">
    <property type="component" value="Unassembled WGS sequence"/>
</dbReference>
<sequence>MDPRLSELKSWSAQMLDQLGETLSDNWQCSVVAGDASFRRYFRITDGDRTWIVVDAPPEKEDSQPFVEVARCWRELDVNVPDIKADDLQQGFMLLEDFGDIQFLPELSPETADALYGRAFAELLKLQRCMGLAARELPPYDAAMLQREVDLFRDWFLTELLQVSLSDTDGQALDQFFSTLINSALEQPQVCVHRDYHSRNLMLCSENRVGVIDFQDAVMGPVTYDLVSLLRDCYIAWPDQDVERWLSQYWELVQQDRPDQLGEIDLEQFRIWFDRMGMQRHLKAVGIFARLKIRDGKAGYLQDIPRTMSYLLDVGGRYPEHQGIVEWLRADVVPLMSSSGLFDQDAMQRWLD</sequence>
<dbReference type="PANTHER" id="PTHR33540">
    <property type="entry name" value="TRNA THREONYLCARBAMOYLADENOSINE BIOSYNTHESIS PROTEIN TSAE"/>
    <property type="match status" value="1"/>
</dbReference>
<dbReference type="InterPro" id="IPR002575">
    <property type="entry name" value="Aminoglycoside_PTrfase"/>
</dbReference>
<evidence type="ECO:0000259" key="3">
    <source>
        <dbReference type="Pfam" id="PF01636"/>
    </source>
</evidence>
<keyword evidence="5" id="KW-1185">Reference proteome</keyword>
<dbReference type="Pfam" id="PF01636">
    <property type="entry name" value="APH"/>
    <property type="match status" value="1"/>
</dbReference>
<keyword evidence="1" id="KW-0547">Nucleotide-binding</keyword>
<comment type="caution">
    <text evidence="4">The sequence shown here is derived from an EMBL/GenBank/DDBJ whole genome shotgun (WGS) entry which is preliminary data.</text>
</comment>
<gene>
    <name evidence="4" type="ORF">IOQ59_04170</name>
</gene>
<dbReference type="InterPro" id="IPR011009">
    <property type="entry name" value="Kinase-like_dom_sf"/>
</dbReference>
<evidence type="ECO:0000256" key="2">
    <source>
        <dbReference type="ARBA" id="ARBA00022840"/>
    </source>
</evidence>
<protein>
    <submittedName>
        <fullName evidence="4">Phosphotransferase</fullName>
    </submittedName>
</protein>
<dbReference type="AlphaFoldDB" id="A0A8J7F920"/>